<feature type="region of interest" description="Disordered" evidence="3">
    <location>
        <begin position="91"/>
        <end position="119"/>
    </location>
</feature>
<dbReference type="Gene3D" id="1.10.510.10">
    <property type="entry name" value="Transferase(Phosphotransferase) domain 1"/>
    <property type="match status" value="1"/>
</dbReference>
<dbReference type="GO" id="GO:0004674">
    <property type="term" value="F:protein serine/threonine kinase activity"/>
    <property type="evidence" value="ECO:0007669"/>
    <property type="project" value="TreeGrafter"/>
</dbReference>
<evidence type="ECO:0000256" key="1">
    <source>
        <dbReference type="ARBA" id="ARBA00022741"/>
    </source>
</evidence>
<dbReference type="GO" id="GO:0005886">
    <property type="term" value="C:plasma membrane"/>
    <property type="evidence" value="ECO:0007669"/>
    <property type="project" value="TreeGrafter"/>
</dbReference>
<dbReference type="Proteomes" id="UP001187192">
    <property type="component" value="Unassembled WGS sequence"/>
</dbReference>
<gene>
    <name evidence="4" type="ORF">TIFTF001_042216</name>
</gene>
<proteinExistence type="predicted"/>
<accession>A0AA87ZN95</accession>
<comment type="caution">
    <text evidence="4">The sequence shown here is derived from an EMBL/GenBank/DDBJ whole genome shotgun (WGS) entry which is preliminary data.</text>
</comment>
<keyword evidence="5" id="KW-1185">Reference proteome</keyword>
<dbReference type="InterPro" id="IPR045274">
    <property type="entry name" value="WAK-like"/>
</dbReference>
<dbReference type="GO" id="GO:0005524">
    <property type="term" value="F:ATP binding"/>
    <property type="evidence" value="ECO:0007669"/>
    <property type="project" value="UniProtKB-KW"/>
</dbReference>
<keyword evidence="1" id="KW-0547">Nucleotide-binding</keyword>
<protein>
    <submittedName>
        <fullName evidence="4">Uncharacterized protein</fullName>
    </submittedName>
</protein>
<dbReference type="AlphaFoldDB" id="A0AA87ZN95"/>
<reference evidence="4" key="1">
    <citation type="submission" date="2023-07" db="EMBL/GenBank/DDBJ databases">
        <title>draft genome sequence of fig (Ficus carica).</title>
        <authorList>
            <person name="Takahashi T."/>
            <person name="Nishimura K."/>
        </authorList>
    </citation>
    <scope>NUCLEOTIDE SEQUENCE</scope>
</reference>
<dbReference type="EMBL" id="BTGU01002207">
    <property type="protein sequence ID" value="GMN35385.1"/>
    <property type="molecule type" value="Genomic_DNA"/>
</dbReference>
<sequence>MQSIEEDNLFDIVDARVMKEAKRDSMVAFAVLAKRCLNLKGRKRPTMKDVAAVLEEIQKSEKASDAQEPNVEEVESVIKVPDQPWDLFSTSAWSAASGEPAGPSGSSSDKLPLFSHITQ</sequence>
<dbReference type="PANTHER" id="PTHR27005:SF280">
    <property type="entry name" value="WALL-ASSOCIATED RECEPTOR KINASE-LIKE 8"/>
    <property type="match status" value="1"/>
</dbReference>
<evidence type="ECO:0000313" key="4">
    <source>
        <dbReference type="EMBL" id="GMN35385.1"/>
    </source>
</evidence>
<dbReference type="GO" id="GO:0007166">
    <property type="term" value="P:cell surface receptor signaling pathway"/>
    <property type="evidence" value="ECO:0007669"/>
    <property type="project" value="InterPro"/>
</dbReference>
<name>A0AA87ZN95_FICCA</name>
<organism evidence="4 5">
    <name type="scientific">Ficus carica</name>
    <name type="common">Common fig</name>
    <dbReference type="NCBI Taxonomy" id="3494"/>
    <lineage>
        <taxon>Eukaryota</taxon>
        <taxon>Viridiplantae</taxon>
        <taxon>Streptophyta</taxon>
        <taxon>Embryophyta</taxon>
        <taxon>Tracheophyta</taxon>
        <taxon>Spermatophyta</taxon>
        <taxon>Magnoliopsida</taxon>
        <taxon>eudicotyledons</taxon>
        <taxon>Gunneridae</taxon>
        <taxon>Pentapetalae</taxon>
        <taxon>rosids</taxon>
        <taxon>fabids</taxon>
        <taxon>Rosales</taxon>
        <taxon>Moraceae</taxon>
        <taxon>Ficeae</taxon>
        <taxon>Ficus</taxon>
    </lineage>
</organism>
<evidence type="ECO:0000256" key="2">
    <source>
        <dbReference type="ARBA" id="ARBA00022840"/>
    </source>
</evidence>
<feature type="compositionally biased region" description="Low complexity" evidence="3">
    <location>
        <begin position="91"/>
        <end position="108"/>
    </location>
</feature>
<keyword evidence="2" id="KW-0067">ATP-binding</keyword>
<evidence type="ECO:0000256" key="3">
    <source>
        <dbReference type="SAM" id="MobiDB-lite"/>
    </source>
</evidence>
<dbReference type="PANTHER" id="PTHR27005">
    <property type="entry name" value="WALL-ASSOCIATED RECEPTOR KINASE-LIKE 21"/>
    <property type="match status" value="1"/>
</dbReference>
<evidence type="ECO:0000313" key="5">
    <source>
        <dbReference type="Proteomes" id="UP001187192"/>
    </source>
</evidence>